<protein>
    <submittedName>
        <fullName evidence="1">Uncharacterized protein</fullName>
    </submittedName>
</protein>
<gene>
    <name evidence="1" type="ORF">B0F90DRAFT_501810</name>
</gene>
<accession>A0AAD4MBB0</accession>
<comment type="caution">
    <text evidence="1">The sequence shown here is derived from an EMBL/GenBank/DDBJ whole genome shotgun (WGS) entry which is preliminary data.</text>
</comment>
<proteinExistence type="predicted"/>
<dbReference type="Proteomes" id="UP001203297">
    <property type="component" value="Unassembled WGS sequence"/>
</dbReference>
<sequence length="101" mass="11202">MAQMVWRSAVVGSSAALQTALATGERSHRCKGRLVHTSGSEAHPLFQLPLAISRACVNCRAARVLMHMVRDIEPREILKRSAYLRFFYGGYVKGAQGRKES</sequence>
<dbReference type="EMBL" id="WTXG01000002">
    <property type="protein sequence ID" value="KAI0306993.1"/>
    <property type="molecule type" value="Genomic_DNA"/>
</dbReference>
<name>A0AAD4MBB0_9AGAM</name>
<evidence type="ECO:0000313" key="1">
    <source>
        <dbReference type="EMBL" id="KAI0306993.1"/>
    </source>
</evidence>
<evidence type="ECO:0000313" key="2">
    <source>
        <dbReference type="Proteomes" id="UP001203297"/>
    </source>
</evidence>
<reference evidence="1" key="1">
    <citation type="journal article" date="2022" name="New Phytol.">
        <title>Evolutionary transition to the ectomycorrhizal habit in the genomes of a hyperdiverse lineage of mushroom-forming fungi.</title>
        <authorList>
            <person name="Looney B."/>
            <person name="Miyauchi S."/>
            <person name="Morin E."/>
            <person name="Drula E."/>
            <person name="Courty P.E."/>
            <person name="Kohler A."/>
            <person name="Kuo A."/>
            <person name="LaButti K."/>
            <person name="Pangilinan J."/>
            <person name="Lipzen A."/>
            <person name="Riley R."/>
            <person name="Andreopoulos W."/>
            <person name="He G."/>
            <person name="Johnson J."/>
            <person name="Nolan M."/>
            <person name="Tritt A."/>
            <person name="Barry K.W."/>
            <person name="Grigoriev I.V."/>
            <person name="Nagy L.G."/>
            <person name="Hibbett D."/>
            <person name="Henrissat B."/>
            <person name="Matheny P.B."/>
            <person name="Labbe J."/>
            <person name="Martin F.M."/>
        </authorList>
    </citation>
    <scope>NUCLEOTIDE SEQUENCE</scope>
    <source>
        <strain evidence="1">BPL690</strain>
    </source>
</reference>
<dbReference type="AlphaFoldDB" id="A0AAD4MBB0"/>
<keyword evidence="2" id="KW-1185">Reference proteome</keyword>
<organism evidence="1 2">
    <name type="scientific">Multifurca ochricompacta</name>
    <dbReference type="NCBI Taxonomy" id="376703"/>
    <lineage>
        <taxon>Eukaryota</taxon>
        <taxon>Fungi</taxon>
        <taxon>Dikarya</taxon>
        <taxon>Basidiomycota</taxon>
        <taxon>Agaricomycotina</taxon>
        <taxon>Agaricomycetes</taxon>
        <taxon>Russulales</taxon>
        <taxon>Russulaceae</taxon>
        <taxon>Multifurca</taxon>
    </lineage>
</organism>